<dbReference type="Pfam" id="PF00561">
    <property type="entry name" value="Abhydrolase_1"/>
    <property type="match status" value="1"/>
</dbReference>
<comment type="caution">
    <text evidence="3">The sequence shown here is derived from an EMBL/GenBank/DDBJ whole genome shotgun (WGS) entry which is preliminary data.</text>
</comment>
<dbReference type="PANTHER" id="PTHR43798:SF33">
    <property type="entry name" value="HYDROLASE, PUTATIVE (AFU_ORTHOLOGUE AFUA_2G14860)-RELATED"/>
    <property type="match status" value="1"/>
</dbReference>
<dbReference type="PANTHER" id="PTHR43798">
    <property type="entry name" value="MONOACYLGLYCEROL LIPASE"/>
    <property type="match status" value="1"/>
</dbReference>
<gene>
    <name evidence="3" type="ORF">AB0D95_06390</name>
</gene>
<dbReference type="Proteomes" id="UP001551584">
    <property type="component" value="Unassembled WGS sequence"/>
</dbReference>
<dbReference type="Gene3D" id="3.40.50.1820">
    <property type="entry name" value="alpha/beta hydrolase"/>
    <property type="match status" value="1"/>
</dbReference>
<dbReference type="InterPro" id="IPR029058">
    <property type="entry name" value="AB_hydrolase_fold"/>
</dbReference>
<dbReference type="InterPro" id="IPR000073">
    <property type="entry name" value="AB_hydrolase_1"/>
</dbReference>
<evidence type="ECO:0000313" key="4">
    <source>
        <dbReference type="Proteomes" id="UP001551584"/>
    </source>
</evidence>
<evidence type="ECO:0000256" key="1">
    <source>
        <dbReference type="SAM" id="MobiDB-lite"/>
    </source>
</evidence>
<feature type="region of interest" description="Disordered" evidence="1">
    <location>
        <begin position="285"/>
        <end position="334"/>
    </location>
</feature>
<evidence type="ECO:0000313" key="3">
    <source>
        <dbReference type="EMBL" id="MEU9576894.1"/>
    </source>
</evidence>
<dbReference type="PRINTS" id="PR00412">
    <property type="entry name" value="EPOXHYDRLASE"/>
</dbReference>
<name>A0ABV3EL30_9ACTN</name>
<dbReference type="RefSeq" id="WP_359269568.1">
    <property type="nucleotide sequence ID" value="NZ_JBEZNA010000009.1"/>
</dbReference>
<dbReference type="EMBL" id="JBEZNA010000009">
    <property type="protein sequence ID" value="MEU9576894.1"/>
    <property type="molecule type" value="Genomic_DNA"/>
</dbReference>
<feature type="compositionally biased region" description="Pro residues" evidence="1">
    <location>
        <begin position="319"/>
        <end position="334"/>
    </location>
</feature>
<protein>
    <submittedName>
        <fullName evidence="3">Alpha/beta hydrolase</fullName>
    </submittedName>
</protein>
<reference evidence="3 4" key="1">
    <citation type="submission" date="2024-06" db="EMBL/GenBank/DDBJ databases">
        <title>The Natural Products Discovery Center: Release of the First 8490 Sequenced Strains for Exploring Actinobacteria Biosynthetic Diversity.</title>
        <authorList>
            <person name="Kalkreuter E."/>
            <person name="Kautsar S.A."/>
            <person name="Yang D."/>
            <person name="Bader C.D."/>
            <person name="Teijaro C.N."/>
            <person name="Fluegel L."/>
            <person name="Davis C.M."/>
            <person name="Simpson J.R."/>
            <person name="Lauterbach L."/>
            <person name="Steele A.D."/>
            <person name="Gui C."/>
            <person name="Meng S."/>
            <person name="Li G."/>
            <person name="Viehrig K."/>
            <person name="Ye F."/>
            <person name="Su P."/>
            <person name="Kiefer A.F."/>
            <person name="Nichols A."/>
            <person name="Cepeda A.J."/>
            <person name="Yan W."/>
            <person name="Fan B."/>
            <person name="Jiang Y."/>
            <person name="Adhikari A."/>
            <person name="Zheng C.-J."/>
            <person name="Schuster L."/>
            <person name="Cowan T.M."/>
            <person name="Smanski M.J."/>
            <person name="Chevrette M.G."/>
            <person name="De Carvalho L.P.S."/>
            <person name="Shen B."/>
        </authorList>
    </citation>
    <scope>NUCLEOTIDE SEQUENCE [LARGE SCALE GENOMIC DNA]</scope>
    <source>
        <strain evidence="3 4">NPDC048117</strain>
    </source>
</reference>
<evidence type="ECO:0000259" key="2">
    <source>
        <dbReference type="Pfam" id="PF00561"/>
    </source>
</evidence>
<dbReference type="SUPFAM" id="SSF53474">
    <property type="entry name" value="alpha/beta-Hydrolases"/>
    <property type="match status" value="1"/>
</dbReference>
<keyword evidence="3" id="KW-0378">Hydrolase</keyword>
<dbReference type="InterPro" id="IPR000639">
    <property type="entry name" value="Epox_hydrolase-like"/>
</dbReference>
<sequence length="334" mass="36400">MFAGFTETTIDTGEASVFLRHGGAGPPVLLLHGHPRTSATWHRVAPLLVGRGFTVVCPDLRGYGRSRGPDPTPDHGAHSKRAMAGDLLTAMRELGHRRFQLAGHDRGALVALRLALDHPEAVARVALMDCLPVCEHLARAGAEFATRWWHWFFFAQPEIPERVITADPDSWYRGDPQAMGPENHAERRAAVRRPEVVRAMLEDYRAGLTVDRAHEEADREAGRRVRCPALVLWSLRDDLEELHGDPLEIWRDWADDLRGHGIDSGHHVAEEAPEALAAALGGFFDTGAEDGAERPGPDAPRQVTAGRPRPPRAGAPAPRCGPGPSGAPPDPRAP</sequence>
<organism evidence="3 4">
    <name type="scientific">Streptomyces chilikensis</name>
    <dbReference type="NCBI Taxonomy" id="1194079"/>
    <lineage>
        <taxon>Bacteria</taxon>
        <taxon>Bacillati</taxon>
        <taxon>Actinomycetota</taxon>
        <taxon>Actinomycetes</taxon>
        <taxon>Kitasatosporales</taxon>
        <taxon>Streptomycetaceae</taxon>
        <taxon>Streptomyces</taxon>
    </lineage>
</organism>
<dbReference type="PRINTS" id="PR00111">
    <property type="entry name" value="ABHYDROLASE"/>
</dbReference>
<dbReference type="InterPro" id="IPR050266">
    <property type="entry name" value="AB_hydrolase_sf"/>
</dbReference>
<feature type="domain" description="AB hydrolase-1" evidence="2">
    <location>
        <begin position="26"/>
        <end position="182"/>
    </location>
</feature>
<keyword evidence="4" id="KW-1185">Reference proteome</keyword>
<accession>A0ABV3EL30</accession>
<dbReference type="GO" id="GO:0016787">
    <property type="term" value="F:hydrolase activity"/>
    <property type="evidence" value="ECO:0007669"/>
    <property type="project" value="UniProtKB-KW"/>
</dbReference>
<proteinExistence type="predicted"/>